<dbReference type="InterPro" id="IPR050114">
    <property type="entry name" value="UPF0173_UPF0282_UlaG_hydrolase"/>
</dbReference>
<dbReference type="Proteomes" id="UP000232806">
    <property type="component" value="Chromosome"/>
</dbReference>
<dbReference type="EMBL" id="JABBYL010000037">
    <property type="protein sequence ID" value="NMO10239.1"/>
    <property type="molecule type" value="Genomic_DNA"/>
</dbReference>
<dbReference type="Pfam" id="PF13483">
    <property type="entry name" value="Lactamase_B_3"/>
    <property type="match status" value="1"/>
</dbReference>
<comment type="similarity">
    <text evidence="2">Belongs to the UPF0173 family.</text>
</comment>
<dbReference type="RefSeq" id="WP_100905991.1">
    <property type="nucleotide sequence ID" value="NZ_CP017766.1"/>
</dbReference>
<evidence type="ECO:0000313" key="5">
    <source>
        <dbReference type="EMBL" id="NMO10239.1"/>
    </source>
</evidence>
<protein>
    <recommendedName>
        <fullName evidence="2">UPF0173 metal-dependent hydrolase BK007_08395</fullName>
    </recommendedName>
</protein>
<evidence type="ECO:0000313" key="4">
    <source>
        <dbReference type="EMBL" id="AUB56015.1"/>
    </source>
</evidence>
<evidence type="ECO:0000256" key="1">
    <source>
        <dbReference type="ARBA" id="ARBA00022801"/>
    </source>
</evidence>
<dbReference type="GeneID" id="35121611"/>
<dbReference type="Gene3D" id="3.60.15.10">
    <property type="entry name" value="Ribonuclease Z/Hydroxyacylglutathione hydrolase-like"/>
    <property type="match status" value="1"/>
</dbReference>
<evidence type="ECO:0000259" key="3">
    <source>
        <dbReference type="SMART" id="SM00849"/>
    </source>
</evidence>
<keyword evidence="1 2" id="KW-0378">Hydrolase</keyword>
<dbReference type="HAMAP" id="MF_00457">
    <property type="entry name" value="UPF0173"/>
    <property type="match status" value="1"/>
</dbReference>
<dbReference type="InterPro" id="IPR036866">
    <property type="entry name" value="RibonucZ/Hydroxyglut_hydro"/>
</dbReference>
<name>A0A2H4VD35_9EURY</name>
<dbReference type="PANTHER" id="PTHR43546:SF3">
    <property type="entry name" value="UPF0173 METAL-DEPENDENT HYDROLASE MJ1163"/>
    <property type="match status" value="1"/>
</dbReference>
<gene>
    <name evidence="4" type="ORF">BK007_08395</name>
    <name evidence="5" type="ORF">HG719_10520</name>
</gene>
<dbReference type="GO" id="GO:0016787">
    <property type="term" value="F:hydrolase activity"/>
    <property type="evidence" value="ECO:0007669"/>
    <property type="project" value="UniProtKB-UniRule"/>
</dbReference>
<dbReference type="SUPFAM" id="SSF56281">
    <property type="entry name" value="Metallo-hydrolase/oxidoreductase"/>
    <property type="match status" value="1"/>
</dbReference>
<dbReference type="EMBL" id="CP017766">
    <property type="protein sequence ID" value="AUB56015.1"/>
    <property type="molecule type" value="Genomic_DNA"/>
</dbReference>
<dbReference type="AlphaFoldDB" id="A0A2H4VD35"/>
<dbReference type="Proteomes" id="UP000591058">
    <property type="component" value="Unassembled WGS sequence"/>
</dbReference>
<accession>A0A2H4VD35</accession>
<evidence type="ECO:0000313" key="6">
    <source>
        <dbReference type="Proteomes" id="UP000232806"/>
    </source>
</evidence>
<dbReference type="SMART" id="SM00849">
    <property type="entry name" value="Lactamase_B"/>
    <property type="match status" value="1"/>
</dbReference>
<dbReference type="InterPro" id="IPR001279">
    <property type="entry name" value="Metallo-B-lactamas"/>
</dbReference>
<sequence>MKIQWLGHSAFHILTDNDINILIDPFLRDNPACPFDPEEVKADVICVTHGHNDHFGDAVELAKNNNALIVCNHEHSVYLSQLGLETMGMNMGGTIEVAGIKITMVNAIHSGDMDFIDGIGPGGSSCGYILELENKRKIYHSGDTGIFGDMKTVIRDIYRPEIALIPIGDRYTMGIREATIAASWIEPEVIIPIHYNTFPPIEQDPYDFKDMVEKNTETKVTVLKPGETYQE</sequence>
<reference evidence="5 7" key="2">
    <citation type="submission" date="2020-04" db="EMBL/GenBank/DDBJ databases">
        <title>Draft genome of Methanobacterium subterraneum isolated from animal feces.</title>
        <authorList>
            <person name="Ouboter H.T."/>
            <person name="Berger S."/>
            <person name="Gungor E."/>
            <person name="Jetten M.S.M."/>
            <person name="Welte C.U."/>
        </authorList>
    </citation>
    <scope>NUCLEOTIDE SEQUENCE [LARGE SCALE GENOMIC DNA]</scope>
    <source>
        <strain evidence="5">HO_2020</strain>
    </source>
</reference>
<evidence type="ECO:0000256" key="2">
    <source>
        <dbReference type="HAMAP-Rule" id="MF_00457"/>
    </source>
</evidence>
<evidence type="ECO:0000313" key="7">
    <source>
        <dbReference type="Proteomes" id="UP000591058"/>
    </source>
</evidence>
<reference evidence="4 6" key="1">
    <citation type="submission" date="2016-10" db="EMBL/GenBank/DDBJ databases">
        <title>Comparative genomics between deep and shallow subseafloor isolates.</title>
        <authorList>
            <person name="Ishii S."/>
            <person name="Miller J.R."/>
            <person name="Sutton G."/>
            <person name="Suzuki S."/>
            <person name="Methe B."/>
            <person name="Inagaki F."/>
            <person name="Imachi H."/>
        </authorList>
    </citation>
    <scope>NUCLEOTIDE SEQUENCE [LARGE SCALE GENOMIC DNA]</scope>
    <source>
        <strain evidence="4 6">MO-MB1</strain>
    </source>
</reference>
<dbReference type="InterPro" id="IPR022877">
    <property type="entry name" value="UPF0173"/>
</dbReference>
<proteinExistence type="inferred from homology"/>
<dbReference type="NCBIfam" id="NF001911">
    <property type="entry name" value="PRK00685.1"/>
    <property type="match status" value="1"/>
</dbReference>
<dbReference type="PANTHER" id="PTHR43546">
    <property type="entry name" value="UPF0173 METAL-DEPENDENT HYDROLASE MJ1163-RELATED"/>
    <property type="match status" value="1"/>
</dbReference>
<feature type="domain" description="Metallo-beta-lactamase" evidence="3">
    <location>
        <begin position="7"/>
        <end position="194"/>
    </location>
</feature>
<dbReference type="OrthoDB" id="28313at2157"/>
<organism evidence="4 6">
    <name type="scientific">Methanobacterium subterraneum</name>
    <dbReference type="NCBI Taxonomy" id="59277"/>
    <lineage>
        <taxon>Archaea</taxon>
        <taxon>Methanobacteriati</taxon>
        <taxon>Methanobacteriota</taxon>
        <taxon>Methanomada group</taxon>
        <taxon>Methanobacteria</taxon>
        <taxon>Methanobacteriales</taxon>
        <taxon>Methanobacteriaceae</taxon>
        <taxon>Methanobacterium</taxon>
    </lineage>
</organism>